<keyword evidence="2" id="KW-1185">Reference proteome</keyword>
<gene>
    <name evidence="1" type="ORF">ACI1P1_19940</name>
</gene>
<protein>
    <submittedName>
        <fullName evidence="1">Uncharacterized protein</fullName>
    </submittedName>
</protein>
<dbReference type="EMBL" id="JBJURJ010000013">
    <property type="protein sequence ID" value="MFM9330576.1"/>
    <property type="molecule type" value="Genomic_DNA"/>
</dbReference>
<sequence>MHQEIIHFILDYESNKDLELVAADELEELDDSEYEQIREQGEISADRANERRTYTA</sequence>
<comment type="caution">
    <text evidence="1">The sequence shown here is derived from an EMBL/GenBank/DDBJ whole genome shotgun (WGS) entry which is preliminary data.</text>
</comment>
<reference evidence="1" key="1">
    <citation type="submission" date="2024-12" db="EMBL/GenBank/DDBJ databases">
        <authorList>
            <person name="Wu N."/>
        </authorList>
    </citation>
    <scope>NUCLEOTIDE SEQUENCE</scope>
    <source>
        <strain evidence="1">P15</strain>
    </source>
</reference>
<organism evidence="1 2">
    <name type="scientific">Paenibacillus mesotrionivorans</name>
    <dbReference type="NCBI Taxonomy" id="3160968"/>
    <lineage>
        <taxon>Bacteria</taxon>
        <taxon>Bacillati</taxon>
        <taxon>Bacillota</taxon>
        <taxon>Bacilli</taxon>
        <taxon>Bacillales</taxon>
        <taxon>Paenibacillaceae</taxon>
        <taxon>Paenibacillus</taxon>
    </lineage>
</organism>
<name>A0ACC7P0M4_9BACL</name>
<accession>A0ACC7P0M4</accession>
<proteinExistence type="predicted"/>
<evidence type="ECO:0000313" key="2">
    <source>
        <dbReference type="Proteomes" id="UP001631969"/>
    </source>
</evidence>
<dbReference type="Proteomes" id="UP001631969">
    <property type="component" value="Unassembled WGS sequence"/>
</dbReference>
<evidence type="ECO:0000313" key="1">
    <source>
        <dbReference type="EMBL" id="MFM9330576.1"/>
    </source>
</evidence>